<comment type="similarity">
    <text evidence="6">Belongs to the acetyltransferase family. OlsB subfamily.</text>
</comment>
<evidence type="ECO:0000313" key="12">
    <source>
        <dbReference type="EMBL" id="RUS68284.1"/>
    </source>
</evidence>
<dbReference type="AlphaFoldDB" id="A0A433SI42"/>
<name>A0A433SI42_9BURK</name>
<dbReference type="InterPro" id="IPR052351">
    <property type="entry name" value="Ornithine_N-alpha-AT"/>
</dbReference>
<dbReference type="Pfam" id="PF19576">
    <property type="entry name" value="Acyltransf_2"/>
    <property type="match status" value="1"/>
</dbReference>
<evidence type="ECO:0000313" key="13">
    <source>
        <dbReference type="Proteomes" id="UP000286947"/>
    </source>
</evidence>
<keyword evidence="13" id="KW-1185">Reference proteome</keyword>
<evidence type="ECO:0000256" key="1">
    <source>
        <dbReference type="ARBA" id="ARBA00005189"/>
    </source>
</evidence>
<dbReference type="GO" id="GO:0006629">
    <property type="term" value="P:lipid metabolic process"/>
    <property type="evidence" value="ECO:0007669"/>
    <property type="project" value="UniProtKB-KW"/>
</dbReference>
<dbReference type="InterPro" id="IPR045746">
    <property type="entry name" value="ACT14924-like_Acyltransf_dom"/>
</dbReference>
<dbReference type="CDD" id="cd07986">
    <property type="entry name" value="LPLAT_ACT14924-like"/>
    <property type="match status" value="1"/>
</dbReference>
<proteinExistence type="inferred from homology"/>
<evidence type="ECO:0000256" key="9">
    <source>
        <dbReference type="ARBA" id="ARBA00045724"/>
    </source>
</evidence>
<evidence type="ECO:0000256" key="6">
    <source>
        <dbReference type="ARBA" id="ARBA00038095"/>
    </source>
</evidence>
<evidence type="ECO:0000256" key="7">
    <source>
        <dbReference type="ARBA" id="ARBA00039058"/>
    </source>
</evidence>
<dbReference type="Proteomes" id="UP000286947">
    <property type="component" value="Unassembled WGS sequence"/>
</dbReference>
<protein>
    <recommendedName>
        <fullName evidence="8">L-ornithine N(alpha)-acyltransferase</fullName>
        <ecNumber evidence="7">2.3.2.30</ecNumber>
    </recommendedName>
</protein>
<dbReference type="Pfam" id="PF13444">
    <property type="entry name" value="Acetyltransf_5"/>
    <property type="match status" value="1"/>
</dbReference>
<accession>A0A433SI42</accession>
<comment type="pathway">
    <text evidence="1">Lipid metabolism.</text>
</comment>
<dbReference type="SUPFAM" id="SSF55729">
    <property type="entry name" value="Acyl-CoA N-acyltransferases (Nat)"/>
    <property type="match status" value="1"/>
</dbReference>
<dbReference type="SMART" id="SM00563">
    <property type="entry name" value="PlsC"/>
    <property type="match status" value="1"/>
</dbReference>
<organism evidence="12 13">
    <name type="scientific">Saezia sanguinis</name>
    <dbReference type="NCBI Taxonomy" id="1965230"/>
    <lineage>
        <taxon>Bacteria</taxon>
        <taxon>Pseudomonadati</taxon>
        <taxon>Pseudomonadota</taxon>
        <taxon>Betaproteobacteria</taxon>
        <taxon>Burkholderiales</taxon>
        <taxon>Saeziaceae</taxon>
        <taxon>Saezia</taxon>
    </lineage>
</organism>
<dbReference type="InterPro" id="IPR002123">
    <property type="entry name" value="Plipid/glycerol_acylTrfase"/>
</dbReference>
<gene>
    <name evidence="12" type="ORF">CUZ56_00774</name>
</gene>
<dbReference type="InterPro" id="IPR016181">
    <property type="entry name" value="Acyl_CoA_acyltransferase"/>
</dbReference>
<dbReference type="PANTHER" id="PTHR37323:SF1">
    <property type="entry name" value="L-ORNITHINE N(ALPHA)-ACYLTRANSFERASE"/>
    <property type="match status" value="1"/>
</dbReference>
<keyword evidence="5" id="KW-0012">Acyltransferase</keyword>
<evidence type="ECO:0000256" key="8">
    <source>
        <dbReference type="ARBA" id="ARBA00039866"/>
    </source>
</evidence>
<evidence type="ECO:0000259" key="11">
    <source>
        <dbReference type="SMART" id="SM00563"/>
    </source>
</evidence>
<evidence type="ECO:0000256" key="10">
    <source>
        <dbReference type="ARBA" id="ARBA00047785"/>
    </source>
</evidence>
<evidence type="ECO:0000256" key="3">
    <source>
        <dbReference type="ARBA" id="ARBA00022679"/>
    </source>
</evidence>
<comment type="caution">
    <text evidence="12">The sequence shown here is derived from an EMBL/GenBank/DDBJ whole genome shotgun (WGS) entry which is preliminary data.</text>
</comment>
<evidence type="ECO:0000256" key="2">
    <source>
        <dbReference type="ARBA" id="ARBA00022516"/>
    </source>
</evidence>
<dbReference type="EMBL" id="PQSP01000001">
    <property type="protein sequence ID" value="RUS68284.1"/>
    <property type="molecule type" value="Genomic_DNA"/>
</dbReference>
<evidence type="ECO:0000256" key="5">
    <source>
        <dbReference type="ARBA" id="ARBA00023315"/>
    </source>
</evidence>
<dbReference type="OrthoDB" id="9787072at2"/>
<keyword evidence="2" id="KW-0444">Lipid biosynthesis</keyword>
<comment type="catalytic activity">
    <reaction evidence="10">
        <text>a (3R)-hydroxyacyl-[ACP] + L-ornithine = a lyso-ornithine lipid + holo-[ACP] + H(+)</text>
        <dbReference type="Rhea" id="RHEA:20633"/>
        <dbReference type="Rhea" id="RHEA-COMP:9685"/>
        <dbReference type="Rhea" id="RHEA-COMP:9945"/>
        <dbReference type="ChEBI" id="CHEBI:15378"/>
        <dbReference type="ChEBI" id="CHEBI:46911"/>
        <dbReference type="ChEBI" id="CHEBI:64479"/>
        <dbReference type="ChEBI" id="CHEBI:78827"/>
        <dbReference type="ChEBI" id="CHEBI:138482"/>
        <dbReference type="EC" id="2.3.2.30"/>
    </reaction>
    <physiologicalReaction direction="left-to-right" evidence="10">
        <dbReference type="Rhea" id="RHEA:20634"/>
    </physiologicalReaction>
</comment>
<dbReference type="EC" id="2.3.2.30" evidence="7"/>
<reference evidence="12 13" key="1">
    <citation type="submission" date="2018-01" db="EMBL/GenBank/DDBJ databases">
        <title>Saezia sanguinis gen. nov., sp. nov., in the order Burkholderiales isolated from human blood.</title>
        <authorList>
            <person name="Medina-Pascual M.J."/>
            <person name="Valdezate S."/>
            <person name="Monzon S."/>
            <person name="Cuesta I."/>
            <person name="Carrasco G."/>
            <person name="Villalon P."/>
            <person name="Saez-Nieto J.A."/>
        </authorList>
    </citation>
    <scope>NUCLEOTIDE SEQUENCE [LARGE SCALE GENOMIC DNA]</scope>
    <source>
        <strain evidence="12 13">CNM695-12</strain>
    </source>
</reference>
<dbReference type="PANTHER" id="PTHR37323">
    <property type="entry name" value="GCN5-RELATED N-ACETYLTRANSFERASE"/>
    <property type="match status" value="1"/>
</dbReference>
<keyword evidence="4" id="KW-0443">Lipid metabolism</keyword>
<dbReference type="SUPFAM" id="SSF69593">
    <property type="entry name" value="Glycerol-3-phosphate (1)-acyltransferase"/>
    <property type="match status" value="1"/>
</dbReference>
<feature type="domain" description="Phospholipid/glycerol acyltransferase" evidence="11">
    <location>
        <begin position="77"/>
        <end position="194"/>
    </location>
</feature>
<dbReference type="GO" id="GO:0043810">
    <property type="term" value="F:ornithine-acyl [acyl carrier protein] N-acyltransferase activity"/>
    <property type="evidence" value="ECO:0007669"/>
    <property type="project" value="UniProtKB-EC"/>
</dbReference>
<sequence length="570" mass="64053">MLSVDAVLQDLSQGKSVSSWKRTLLKKLLHESRFTEFAEKYPHLRGIDSVEQILDEVGPRAEVVDGCLENIPSEGPVVLVANHPLGGLDGLVLLKILSKVRPDIKVVSNQLLQYLEPLRSLFLGVDNIGNRTSRKQVEQVQAHLQNKGALIFFPAAEVSRLKLKGIRDGQWGTGFIRFAAKARAPIVPIHIAARNSAFFYFASCIYKPLSTALLVREMFNKKNKSLKIRIGRKIPYDNWHSGRIHLAELAGRFRNHTYRVGANKPDGFLTEAPIALPEDRIVLKKAIEACAPLGQTPDGKVIYLYQRCGAVNVPVLRELGRLREVAFRAVGEGSGNRRDLDRYDDMYHHLILWDPQALEIVGAYRFMPAASAFEQGRMADLYSYTLFEYGKEMNDILACGIELGRSFVQPAYWGKRGLDYLWQGIGAYVARYPQYRYLFGPVSISGALPAAARDLLVAFYRMYFSAAGQIAYSRWAYPASVPEVQAIFDGNDYAKDLISLKTMLNNMGCSIPTLYKQYSELCEPGGVQFLDFGIDPDFNHCIDGLVVVDMSRLKASKYQRYIEPYLAFQG</sequence>
<comment type="function">
    <text evidence="9">Catalyzes the first step in the biosynthesis of ornithine lipids, which are phosphorus-free membrane lipids. Catalyzes the 3-hydroxyacyl-acyl carrier protein-dependent acylation of ornithine to form lyso-ornithine lipid (LOL).</text>
</comment>
<evidence type="ECO:0000256" key="4">
    <source>
        <dbReference type="ARBA" id="ARBA00023098"/>
    </source>
</evidence>
<keyword evidence="3" id="KW-0808">Transferase</keyword>